<dbReference type="Proteomes" id="UP000256845">
    <property type="component" value="Unassembled WGS sequence"/>
</dbReference>
<dbReference type="InterPro" id="IPR004358">
    <property type="entry name" value="Sig_transdc_His_kin-like_C"/>
</dbReference>
<dbReference type="Pfam" id="PF02518">
    <property type="entry name" value="HATPase_c"/>
    <property type="match status" value="1"/>
</dbReference>
<evidence type="ECO:0000313" key="6">
    <source>
        <dbReference type="EMBL" id="RED48507.1"/>
    </source>
</evidence>
<dbReference type="InterPro" id="IPR003661">
    <property type="entry name" value="HisK_dim/P_dom"/>
</dbReference>
<organism evidence="6 7">
    <name type="scientific">Aestuariispira insulae</name>
    <dbReference type="NCBI Taxonomy" id="1461337"/>
    <lineage>
        <taxon>Bacteria</taxon>
        <taxon>Pseudomonadati</taxon>
        <taxon>Pseudomonadota</taxon>
        <taxon>Alphaproteobacteria</taxon>
        <taxon>Rhodospirillales</taxon>
        <taxon>Kiloniellaceae</taxon>
        <taxon>Aestuariispira</taxon>
    </lineage>
</organism>
<name>A0A3D9HG96_9PROT</name>
<feature type="coiled-coil region" evidence="4">
    <location>
        <begin position="277"/>
        <end position="307"/>
    </location>
</feature>
<gene>
    <name evidence="6" type="ORF">DFP90_10710</name>
</gene>
<dbReference type="EMBL" id="QRDW01000007">
    <property type="protein sequence ID" value="RED48507.1"/>
    <property type="molecule type" value="Genomic_DNA"/>
</dbReference>
<evidence type="ECO:0000259" key="5">
    <source>
        <dbReference type="PROSITE" id="PS50109"/>
    </source>
</evidence>
<dbReference type="InterPro" id="IPR003594">
    <property type="entry name" value="HATPase_dom"/>
</dbReference>
<reference evidence="6 7" key="1">
    <citation type="submission" date="2018-07" db="EMBL/GenBank/DDBJ databases">
        <title>Genomic Encyclopedia of Type Strains, Phase III (KMG-III): the genomes of soil and plant-associated and newly described type strains.</title>
        <authorList>
            <person name="Whitman W."/>
        </authorList>
    </citation>
    <scope>NUCLEOTIDE SEQUENCE [LARGE SCALE GENOMIC DNA]</scope>
    <source>
        <strain evidence="6 7">CECT 8488</strain>
    </source>
</reference>
<dbReference type="GO" id="GO:0000155">
    <property type="term" value="F:phosphorelay sensor kinase activity"/>
    <property type="evidence" value="ECO:0007669"/>
    <property type="project" value="InterPro"/>
</dbReference>
<keyword evidence="4" id="KW-0175">Coiled coil</keyword>
<dbReference type="Gene3D" id="3.30.565.10">
    <property type="entry name" value="Histidine kinase-like ATPase, C-terminal domain"/>
    <property type="match status" value="1"/>
</dbReference>
<dbReference type="PANTHER" id="PTHR43065">
    <property type="entry name" value="SENSOR HISTIDINE KINASE"/>
    <property type="match status" value="1"/>
</dbReference>
<evidence type="ECO:0000256" key="2">
    <source>
        <dbReference type="ARBA" id="ARBA00012438"/>
    </source>
</evidence>
<dbReference type="SMART" id="SM00387">
    <property type="entry name" value="HATPase_c"/>
    <property type="match status" value="1"/>
</dbReference>
<dbReference type="InterPro" id="IPR005467">
    <property type="entry name" value="His_kinase_dom"/>
</dbReference>
<proteinExistence type="predicted"/>
<dbReference type="CDD" id="cd00082">
    <property type="entry name" value="HisKA"/>
    <property type="match status" value="1"/>
</dbReference>
<dbReference type="SUPFAM" id="SSF55874">
    <property type="entry name" value="ATPase domain of HSP90 chaperone/DNA topoisomerase II/histidine kinase"/>
    <property type="match status" value="1"/>
</dbReference>
<dbReference type="AlphaFoldDB" id="A0A3D9HG96"/>
<dbReference type="InterPro" id="IPR036097">
    <property type="entry name" value="HisK_dim/P_sf"/>
</dbReference>
<dbReference type="InterPro" id="IPR036890">
    <property type="entry name" value="HATPase_C_sf"/>
</dbReference>
<evidence type="ECO:0000313" key="7">
    <source>
        <dbReference type="Proteomes" id="UP000256845"/>
    </source>
</evidence>
<keyword evidence="6" id="KW-0418">Kinase</keyword>
<keyword evidence="6" id="KW-0808">Transferase</keyword>
<evidence type="ECO:0000256" key="1">
    <source>
        <dbReference type="ARBA" id="ARBA00000085"/>
    </source>
</evidence>
<comment type="caution">
    <text evidence="6">The sequence shown here is derived from an EMBL/GenBank/DDBJ whole genome shotgun (WGS) entry which is preliminary data.</text>
</comment>
<dbReference type="Pfam" id="PF12860">
    <property type="entry name" value="PAS_7"/>
    <property type="match status" value="2"/>
</dbReference>
<dbReference type="RefSeq" id="WP_115937459.1">
    <property type="nucleotide sequence ID" value="NZ_QRDW01000007.1"/>
</dbReference>
<keyword evidence="7" id="KW-1185">Reference proteome</keyword>
<dbReference type="PRINTS" id="PR00344">
    <property type="entry name" value="BCTRLSENSOR"/>
</dbReference>
<sequence>MAGQQGNRDQGRLFSALDKLDDGITMHDSEFRLVYTNLSAITLLDLPVSLMRPGTPLEDVFRFNAERGDYGPGDVDAMVSERVALLKLRQAHCFERRRPDGTVLEIKGAPLEDGGFISIYKDVTERRQFAEKLREANASLEEKVKERTRELAYQSALLEATVEHISQGISVFDKDLRLALCNDRFMKLLNLPDGFSEVGTELSRFFTFNAERGEYGDGDINELVEERLEKARDPQPHSFRRVLNDGTVIEIEGNPMPVITGGFVTTYADVTETVRAQEEALAAKEDAEKALTELRETQETLIQAEKIAALGHLVAGIAHEINTPVGVGLTVVTHMTDRLDGLKGSLESGQIKKSDLTAFCEKADEAFELIRGNLERAADLISSFKKIAVDQTSEERREFNVAEYTRNVFHSLLPQFKESNIKIELVCDEAIEMDSFPGAFAQVVSNLMINSLEHAYKPGESGTIRLLIEEKDGMVRVEHCDDGCGIAEENVARVFDPFFRKSMGGAGTGLGLSVVYNIVQAKLCGDITCQSREGEGAVFIVELPKIVPDRGNHPCGVAPAPDR</sequence>
<dbReference type="OrthoDB" id="7325042at2"/>
<dbReference type="PANTHER" id="PTHR43065:SF47">
    <property type="match status" value="1"/>
</dbReference>
<evidence type="ECO:0000256" key="4">
    <source>
        <dbReference type="SAM" id="Coils"/>
    </source>
</evidence>
<keyword evidence="3" id="KW-0597">Phosphoprotein</keyword>
<dbReference type="InterPro" id="IPR035965">
    <property type="entry name" value="PAS-like_dom_sf"/>
</dbReference>
<comment type="catalytic activity">
    <reaction evidence="1">
        <text>ATP + protein L-histidine = ADP + protein N-phospho-L-histidine.</text>
        <dbReference type="EC" id="2.7.13.3"/>
    </reaction>
</comment>
<dbReference type="Gene3D" id="1.10.287.130">
    <property type="match status" value="1"/>
</dbReference>
<protein>
    <recommendedName>
        <fullName evidence="2">histidine kinase</fullName>
        <ecNumber evidence="2">2.7.13.3</ecNumber>
    </recommendedName>
</protein>
<dbReference type="EC" id="2.7.13.3" evidence="2"/>
<accession>A0A3D9HG96</accession>
<dbReference type="Gene3D" id="3.30.450.20">
    <property type="entry name" value="PAS domain"/>
    <property type="match status" value="2"/>
</dbReference>
<dbReference type="SUPFAM" id="SSF55785">
    <property type="entry name" value="PYP-like sensor domain (PAS domain)"/>
    <property type="match status" value="2"/>
</dbReference>
<feature type="domain" description="Histidine kinase" evidence="5">
    <location>
        <begin position="316"/>
        <end position="547"/>
    </location>
</feature>
<evidence type="ECO:0000256" key="3">
    <source>
        <dbReference type="ARBA" id="ARBA00022553"/>
    </source>
</evidence>
<dbReference type="SUPFAM" id="SSF47384">
    <property type="entry name" value="Homodimeric domain of signal transducing histidine kinase"/>
    <property type="match status" value="1"/>
</dbReference>
<dbReference type="PROSITE" id="PS50109">
    <property type="entry name" value="HIS_KIN"/>
    <property type="match status" value="1"/>
</dbReference>